<dbReference type="GO" id="GO:0016020">
    <property type="term" value="C:membrane"/>
    <property type="evidence" value="ECO:0007669"/>
    <property type="project" value="UniProtKB-SubCell"/>
</dbReference>
<accession>A0A0C1TSM6</accession>
<evidence type="ECO:0000256" key="4">
    <source>
        <dbReference type="ARBA" id="ARBA00023136"/>
    </source>
</evidence>
<dbReference type="InterPro" id="IPR006260">
    <property type="entry name" value="TonB/TolA_C"/>
</dbReference>
<feature type="transmembrane region" description="Helical" evidence="6">
    <location>
        <begin position="12"/>
        <end position="31"/>
    </location>
</feature>
<evidence type="ECO:0000256" key="3">
    <source>
        <dbReference type="ARBA" id="ARBA00022989"/>
    </source>
</evidence>
<dbReference type="EMBL" id="JXBL01000001">
    <property type="protein sequence ID" value="KIE42333.1"/>
    <property type="molecule type" value="Genomic_DNA"/>
</dbReference>
<evidence type="ECO:0000256" key="5">
    <source>
        <dbReference type="SAM" id="MobiDB-lite"/>
    </source>
</evidence>
<name>A0A0C1TSM6_9BACT</name>
<dbReference type="RefSeq" id="WP_039644815.1">
    <property type="nucleotide sequence ID" value="NZ_JXBL01000001.1"/>
</dbReference>
<proteinExistence type="predicted"/>
<keyword evidence="7" id="KW-0675">Receptor</keyword>
<sequence length="237" mass="25445">MDQLTQTRRSDAPMLWTIALSLALHGALYSVTSLLPRHVAGVEGMQVVSVDLSGSEIRPVAPSPPDSLPAPVPEPVVASDMSLPVENEQPPAEEAAPPPRAVEPPPSPVVQAPPSPLSLGMSRGFFRGIAEGESLRSDVREYYFTLLETINERWWTVASASGMELGRSEAMLTIVMKKSGEMVDVQLVKSTGSPAYDRLILQAVQAANPLPPLPDSYTSELFLAPVRLVAPRGLLFS</sequence>
<gene>
    <name evidence="7" type="ORF">SE37_06695</name>
</gene>
<dbReference type="SUPFAM" id="SSF74653">
    <property type="entry name" value="TolA/TonB C-terminal domain"/>
    <property type="match status" value="1"/>
</dbReference>
<dbReference type="Proteomes" id="UP000031433">
    <property type="component" value="Unassembled WGS sequence"/>
</dbReference>
<feature type="compositionally biased region" description="Low complexity" evidence="5">
    <location>
        <begin position="85"/>
        <end position="95"/>
    </location>
</feature>
<comment type="subcellular location">
    <subcellularLocation>
        <location evidence="1">Membrane</location>
        <topology evidence="1">Single-pass membrane protein</topology>
    </subcellularLocation>
</comment>
<evidence type="ECO:0000313" key="8">
    <source>
        <dbReference type="Proteomes" id="UP000031433"/>
    </source>
</evidence>
<keyword evidence="2 6" id="KW-0812">Transmembrane</keyword>
<feature type="region of interest" description="Disordered" evidence="5">
    <location>
        <begin position="85"/>
        <end position="114"/>
    </location>
</feature>
<comment type="caution">
    <text evidence="7">The sequence shown here is derived from an EMBL/GenBank/DDBJ whole genome shotgun (WGS) entry which is preliminary data.</text>
</comment>
<keyword evidence="4 6" id="KW-0472">Membrane</keyword>
<organism evidence="7 8">
    <name type="scientific">Geobacter soli</name>
    <dbReference type="NCBI Taxonomy" id="1510391"/>
    <lineage>
        <taxon>Bacteria</taxon>
        <taxon>Pseudomonadati</taxon>
        <taxon>Thermodesulfobacteriota</taxon>
        <taxon>Desulfuromonadia</taxon>
        <taxon>Geobacterales</taxon>
        <taxon>Geobacteraceae</taxon>
        <taxon>Geobacter</taxon>
    </lineage>
</organism>
<keyword evidence="8" id="KW-1185">Reference proteome</keyword>
<evidence type="ECO:0000256" key="6">
    <source>
        <dbReference type="SAM" id="Phobius"/>
    </source>
</evidence>
<feature type="compositionally biased region" description="Pro residues" evidence="5">
    <location>
        <begin position="96"/>
        <end position="114"/>
    </location>
</feature>
<evidence type="ECO:0000313" key="7">
    <source>
        <dbReference type="EMBL" id="KIE42333.1"/>
    </source>
</evidence>
<dbReference type="NCBIfam" id="TIGR01352">
    <property type="entry name" value="tonB_Cterm"/>
    <property type="match status" value="1"/>
</dbReference>
<dbReference type="Gene3D" id="3.30.1150.10">
    <property type="match status" value="1"/>
</dbReference>
<protein>
    <submittedName>
        <fullName evidence="7">TonB-dependent receptor</fullName>
    </submittedName>
</protein>
<evidence type="ECO:0000256" key="2">
    <source>
        <dbReference type="ARBA" id="ARBA00022692"/>
    </source>
</evidence>
<dbReference type="Pfam" id="PF13103">
    <property type="entry name" value="TonB_2"/>
    <property type="match status" value="1"/>
</dbReference>
<dbReference type="AlphaFoldDB" id="A0A0C1TSM6"/>
<reference evidence="7 8" key="1">
    <citation type="submission" date="2015-01" db="EMBL/GenBank/DDBJ databases">
        <title>Genome sequence of the anaerobic bacterium Geobacter soli GSS01, a dissimilatory Fe(III) reducer from soil.</title>
        <authorList>
            <person name="Yang G."/>
            <person name="Zhou S."/>
        </authorList>
    </citation>
    <scope>NUCLEOTIDE SEQUENCE [LARGE SCALE GENOMIC DNA]</scope>
    <source>
        <strain evidence="7 8">GSS01</strain>
    </source>
</reference>
<evidence type="ECO:0000256" key="1">
    <source>
        <dbReference type="ARBA" id="ARBA00004167"/>
    </source>
</evidence>
<keyword evidence="3 6" id="KW-1133">Transmembrane helix</keyword>